<organism evidence="1 2">
    <name type="scientific">Eucalyptus globulus</name>
    <name type="common">Tasmanian blue gum</name>
    <dbReference type="NCBI Taxonomy" id="34317"/>
    <lineage>
        <taxon>Eukaryota</taxon>
        <taxon>Viridiplantae</taxon>
        <taxon>Streptophyta</taxon>
        <taxon>Embryophyta</taxon>
        <taxon>Tracheophyta</taxon>
        <taxon>Spermatophyta</taxon>
        <taxon>Magnoliopsida</taxon>
        <taxon>eudicotyledons</taxon>
        <taxon>Gunneridae</taxon>
        <taxon>Pentapetalae</taxon>
        <taxon>rosids</taxon>
        <taxon>malvids</taxon>
        <taxon>Myrtales</taxon>
        <taxon>Myrtaceae</taxon>
        <taxon>Myrtoideae</taxon>
        <taxon>Eucalypteae</taxon>
        <taxon>Eucalyptus</taxon>
    </lineage>
</organism>
<gene>
    <name evidence="1" type="ORF">ACJRO7_018134</name>
</gene>
<sequence length="147" mass="15921">MPRGCLNALWNCRSSSRIAGRSLVGLPDHCDTRHGAAWLVLWAMLSLVDSCHGPQLGQTSGLSCDAGDNNFVEASSVDNLLENPEITCKIERIETQVVGPRGSSNVGLNSAEETRLRKKTLPLSYFSLNCGRIFSVMWPGATMKALS</sequence>
<proteinExistence type="predicted"/>
<protein>
    <submittedName>
        <fullName evidence="1">Uncharacterized protein</fullName>
    </submittedName>
</protein>
<name>A0ABD3KTS0_EUCGL</name>
<dbReference type="AlphaFoldDB" id="A0ABD3KTS0"/>
<reference evidence="1 2" key="1">
    <citation type="submission" date="2024-11" db="EMBL/GenBank/DDBJ databases">
        <title>Chromosome-level genome assembly of Eucalyptus globulus Labill. provides insights into its genome evolution.</title>
        <authorList>
            <person name="Li X."/>
        </authorList>
    </citation>
    <scope>NUCLEOTIDE SEQUENCE [LARGE SCALE GENOMIC DNA]</scope>
    <source>
        <strain evidence="1">CL2024</strain>
        <tissue evidence="1">Fresh tender leaves</tissue>
    </source>
</reference>
<evidence type="ECO:0000313" key="2">
    <source>
        <dbReference type="Proteomes" id="UP001634007"/>
    </source>
</evidence>
<accession>A0ABD3KTS0</accession>
<comment type="caution">
    <text evidence="1">The sequence shown here is derived from an EMBL/GenBank/DDBJ whole genome shotgun (WGS) entry which is preliminary data.</text>
</comment>
<keyword evidence="2" id="KW-1185">Reference proteome</keyword>
<dbReference type="EMBL" id="JBJKBG010000004">
    <property type="protein sequence ID" value="KAL3742767.1"/>
    <property type="molecule type" value="Genomic_DNA"/>
</dbReference>
<evidence type="ECO:0000313" key="1">
    <source>
        <dbReference type="EMBL" id="KAL3742767.1"/>
    </source>
</evidence>
<dbReference type="Proteomes" id="UP001634007">
    <property type="component" value="Unassembled WGS sequence"/>
</dbReference>